<comment type="subcellular location">
    <subcellularLocation>
        <location evidence="1">Endomembrane system</location>
        <topology evidence="1">Multi-pass membrane protein</topology>
    </subcellularLocation>
</comment>
<feature type="transmembrane region" description="Helical" evidence="6">
    <location>
        <begin position="118"/>
        <end position="139"/>
    </location>
</feature>
<evidence type="ECO:0000256" key="5">
    <source>
        <dbReference type="ARBA" id="ARBA00023136"/>
    </source>
</evidence>
<dbReference type="AlphaFoldDB" id="A0A1H7J9V5"/>
<feature type="transmembrane region" description="Helical" evidence="6">
    <location>
        <begin position="291"/>
        <end position="312"/>
    </location>
</feature>
<evidence type="ECO:0000256" key="4">
    <source>
        <dbReference type="ARBA" id="ARBA00022989"/>
    </source>
</evidence>
<dbReference type="EMBL" id="FOAG01000002">
    <property type="protein sequence ID" value="SEK71134.1"/>
    <property type="molecule type" value="Genomic_DNA"/>
</dbReference>
<evidence type="ECO:0000313" key="8">
    <source>
        <dbReference type="Proteomes" id="UP000199582"/>
    </source>
</evidence>
<keyword evidence="2" id="KW-0813">Transport</keyword>
<gene>
    <name evidence="7" type="ORF">SAMN05443999_102110</name>
</gene>
<dbReference type="SUPFAM" id="SSF103473">
    <property type="entry name" value="MFS general substrate transporter"/>
    <property type="match status" value="1"/>
</dbReference>
<dbReference type="PANTHER" id="PTHR23519">
    <property type="entry name" value="AUTOPHAGY-RELATED PROTEIN 22"/>
    <property type="match status" value="1"/>
</dbReference>
<feature type="transmembrane region" description="Helical" evidence="6">
    <location>
        <begin position="206"/>
        <end position="226"/>
    </location>
</feature>
<feature type="transmembrane region" description="Helical" evidence="6">
    <location>
        <begin position="160"/>
        <end position="179"/>
    </location>
</feature>
<keyword evidence="4 6" id="KW-1133">Transmembrane helix</keyword>
<dbReference type="InterPro" id="IPR024671">
    <property type="entry name" value="Atg22-like"/>
</dbReference>
<keyword evidence="8" id="KW-1185">Reference proteome</keyword>
<proteinExistence type="predicted"/>
<name>A0A1H7J9V5_9RHOB</name>
<feature type="transmembrane region" description="Helical" evidence="6">
    <location>
        <begin position="400"/>
        <end position="422"/>
    </location>
</feature>
<evidence type="ECO:0000256" key="2">
    <source>
        <dbReference type="ARBA" id="ARBA00022448"/>
    </source>
</evidence>
<dbReference type="OrthoDB" id="9768783at2"/>
<feature type="transmembrane region" description="Helical" evidence="6">
    <location>
        <begin position="428"/>
        <end position="447"/>
    </location>
</feature>
<feature type="transmembrane region" description="Helical" evidence="6">
    <location>
        <begin position="362"/>
        <end position="380"/>
    </location>
</feature>
<dbReference type="STRING" id="1287727.SAMN05443999_102110"/>
<feature type="transmembrane region" description="Helical" evidence="6">
    <location>
        <begin position="324"/>
        <end position="342"/>
    </location>
</feature>
<dbReference type="InterPro" id="IPR050495">
    <property type="entry name" value="ATG22/LtaA_families"/>
</dbReference>
<dbReference type="Gene3D" id="1.20.1250.20">
    <property type="entry name" value="MFS general substrate transporter like domains"/>
    <property type="match status" value="2"/>
</dbReference>
<evidence type="ECO:0000256" key="6">
    <source>
        <dbReference type="SAM" id="Phobius"/>
    </source>
</evidence>
<dbReference type="InterPro" id="IPR036259">
    <property type="entry name" value="MFS_trans_sf"/>
</dbReference>
<feature type="transmembrane region" description="Helical" evidence="6">
    <location>
        <begin position="21"/>
        <end position="41"/>
    </location>
</feature>
<sequence>MAEISQRKRIWGWFFFDWASQPYHTLLVTFIFGPYFASVASDHFMTTGLSEEIADARAQTIWSWCLTVTGLIIGFGAPVMGAFADTTGRRLPWIVVFSMMYVVGATAIWWTMPDGSTLWWGLLAFGFGFIGAEYALIFINSQLPSLGTAEEVGNLSGSGFAFGYIGGVLSLAVMLLLFVEQPSGKTLVGLDPAFGLDAGAREGTRFVGPFSALWFAVFMIPYFLWVRDTGPVGHGRGVRVALGTLLRTIKGLRHRLSLSTYLGSSMFYRDALNGLYGFGGTYAILVLNWSIVSVGIFGIIGAISAALFSWVGGKADRRFGPKPVIIAAIWGLIAVCVTVVGMDRSQIFGMPLAPGSTLPDAVFFGCGVLIGGLGGTLQAASRSLMVRHTDPALPTENFGLYGLSGRATAFLAPALIGLVTALSGSARIGVSPVIFLFLIGLVLLRWVNAEGDRDRWAGAS</sequence>
<evidence type="ECO:0000313" key="7">
    <source>
        <dbReference type="EMBL" id="SEK71134.1"/>
    </source>
</evidence>
<dbReference type="RefSeq" id="WP_093032304.1">
    <property type="nucleotide sequence ID" value="NZ_FOAG01000002.1"/>
</dbReference>
<dbReference type="Pfam" id="PF11700">
    <property type="entry name" value="ATG22"/>
    <property type="match status" value="1"/>
</dbReference>
<feature type="transmembrane region" description="Helical" evidence="6">
    <location>
        <begin position="61"/>
        <end position="84"/>
    </location>
</feature>
<dbReference type="Proteomes" id="UP000199582">
    <property type="component" value="Unassembled WGS sequence"/>
</dbReference>
<evidence type="ECO:0000256" key="3">
    <source>
        <dbReference type="ARBA" id="ARBA00022692"/>
    </source>
</evidence>
<accession>A0A1H7J9V5</accession>
<organism evidence="7 8">
    <name type="scientific">Roseovarius azorensis</name>
    <dbReference type="NCBI Taxonomy" id="1287727"/>
    <lineage>
        <taxon>Bacteria</taxon>
        <taxon>Pseudomonadati</taxon>
        <taxon>Pseudomonadota</taxon>
        <taxon>Alphaproteobacteria</taxon>
        <taxon>Rhodobacterales</taxon>
        <taxon>Roseobacteraceae</taxon>
        <taxon>Roseovarius</taxon>
    </lineage>
</organism>
<dbReference type="PANTHER" id="PTHR23519:SF1">
    <property type="entry name" value="AUTOPHAGY-RELATED PROTEIN 22"/>
    <property type="match status" value="1"/>
</dbReference>
<feature type="transmembrane region" description="Helical" evidence="6">
    <location>
        <begin position="91"/>
        <end position="112"/>
    </location>
</feature>
<keyword evidence="3 6" id="KW-0812">Transmembrane</keyword>
<keyword evidence="5 6" id="KW-0472">Membrane</keyword>
<evidence type="ECO:0000256" key="1">
    <source>
        <dbReference type="ARBA" id="ARBA00004127"/>
    </source>
</evidence>
<protein>
    <submittedName>
        <fullName evidence="7">MFS transporter, UMF1 family</fullName>
    </submittedName>
</protein>
<reference evidence="7 8" key="1">
    <citation type="submission" date="2016-10" db="EMBL/GenBank/DDBJ databases">
        <authorList>
            <person name="de Groot N.N."/>
        </authorList>
    </citation>
    <scope>NUCLEOTIDE SEQUENCE [LARGE SCALE GENOMIC DNA]</scope>
    <source>
        <strain evidence="7 8">DSM 100674</strain>
    </source>
</reference>
<dbReference type="GO" id="GO:0012505">
    <property type="term" value="C:endomembrane system"/>
    <property type="evidence" value="ECO:0007669"/>
    <property type="project" value="UniProtKB-SubCell"/>
</dbReference>